<dbReference type="GO" id="GO:0005524">
    <property type="term" value="F:ATP binding"/>
    <property type="evidence" value="ECO:0007669"/>
    <property type="project" value="UniProtKB-UniRule"/>
</dbReference>
<dbReference type="PROSITE" id="PS00107">
    <property type="entry name" value="PROTEIN_KINASE_ATP"/>
    <property type="match status" value="1"/>
</dbReference>
<comment type="function">
    <text evidence="7">Required for polyglutamylation of axonemal tubulin. Plays a role in anterograde intraflagellar transport (IFT), the process by which cilia precursors are transported from the base of the cilium to the site of their incorporation at the tip.</text>
</comment>
<evidence type="ECO:0000256" key="6">
    <source>
        <dbReference type="PROSITE-ProRule" id="PRU10141"/>
    </source>
</evidence>
<comment type="cofactor">
    <cofactor evidence="1">
        <name>Mg(2+)</name>
        <dbReference type="ChEBI" id="CHEBI:18420"/>
    </cofactor>
</comment>
<keyword evidence="10" id="KW-1185">Reference proteome</keyword>
<dbReference type="InterPro" id="IPR017441">
    <property type="entry name" value="Protein_kinase_ATP_BS"/>
</dbReference>
<keyword evidence="3 6" id="KW-0547">Nucleotide-binding</keyword>
<feature type="domain" description="Protein kinase" evidence="8">
    <location>
        <begin position="348"/>
        <end position="603"/>
    </location>
</feature>
<dbReference type="InterPro" id="IPR000719">
    <property type="entry name" value="Prot_kinase_dom"/>
</dbReference>
<accession>A0ABD2ISP8</accession>
<dbReference type="Pfam" id="PF00069">
    <property type="entry name" value="Pkinase"/>
    <property type="match status" value="1"/>
</dbReference>
<evidence type="ECO:0000259" key="8">
    <source>
        <dbReference type="PROSITE" id="PS50011"/>
    </source>
</evidence>
<dbReference type="PROSITE" id="PS00108">
    <property type="entry name" value="PROTEIN_KINASE_ST"/>
    <property type="match status" value="1"/>
</dbReference>
<sequence length="621" mass="71661">MAFVPIKDGEFTSTIYAMIKENKFTEHSHFAVRIAAEPGVGPTTSHKHCKCWGERKRNNRKAFLIIFSFTEIINRTIKDHQELGVGMGSEVPFRSVGNTLLLHESAVVEACNLKFAIEYRMKNMEAAAEALSDLPARMEEELDPVTLHNQALLSVESNLADSFSKFQYLLGNNPFPSETFANLLLLYCKSIRIFRFGGRCFAENAHLTYKLLNQFKFDYLDALITQQSSESEAYAKFDALAMDRLNELRKKHQKLQELREEDNGRALQRAVDSGEETIDEFLPALMAQAKLLWDKPASVSFSAIVTLRWSTRVLTGFWTFRRSFWQICAPQMARHRHRARTVLRNFGYRSAHKLGSGHYSKVYKVFDAQQTRHFAVKVTDLKNVSEVFRTKFVPRELSIWRQLDHPNTVRMHHDFQESDYLFEVLDYARKGDLHTYLERHGPLDETTCRAWMRQLIDGVSYLHEKGIVHRDLKPENILLFKRDVLKIGDYGFAKQCAVGDMSSTFCGTRNYKAPELLQKRVYDPFKPDVWSLGVVCFVMLTNTMPFSNDVSRRKMVKEQRNSQYQFPRHLVVSLQCRGAIDTILTFDPEQRPSIFDVSSLRWFSEDVSDRSGSSSDGNANQ</sequence>
<evidence type="ECO:0000313" key="9">
    <source>
        <dbReference type="EMBL" id="KAL3080325.1"/>
    </source>
</evidence>
<comment type="similarity">
    <text evidence="7">Belongs to the TTC30/dfy-1/fleer family.</text>
</comment>
<keyword evidence="4 7" id="KW-0802">TPR repeat</keyword>
<evidence type="ECO:0000256" key="2">
    <source>
        <dbReference type="ARBA" id="ARBA00022737"/>
    </source>
</evidence>
<reference evidence="9 10" key="1">
    <citation type="submission" date="2024-10" db="EMBL/GenBank/DDBJ databases">
        <authorList>
            <person name="Kim D."/>
        </authorList>
    </citation>
    <scope>NUCLEOTIDE SEQUENCE [LARGE SCALE GENOMIC DNA]</scope>
    <source>
        <strain evidence="9">Taebaek</strain>
    </source>
</reference>
<proteinExistence type="inferred from homology"/>
<dbReference type="PROSITE" id="PS50011">
    <property type="entry name" value="PROTEIN_KINASE_DOM"/>
    <property type="match status" value="1"/>
</dbReference>
<feature type="binding site" evidence="6">
    <location>
        <position position="377"/>
    </location>
    <ligand>
        <name>ATP</name>
        <dbReference type="ChEBI" id="CHEBI:30616"/>
    </ligand>
</feature>
<dbReference type="InterPro" id="IPR039941">
    <property type="entry name" value="TT30"/>
</dbReference>
<keyword evidence="7" id="KW-0966">Cell projection</keyword>
<dbReference type="InterPro" id="IPR011009">
    <property type="entry name" value="Kinase-like_dom_sf"/>
</dbReference>
<evidence type="ECO:0000256" key="5">
    <source>
        <dbReference type="ARBA" id="ARBA00022840"/>
    </source>
</evidence>
<organism evidence="9 10">
    <name type="scientific">Heterodera schachtii</name>
    <name type="common">Sugarbeet cyst nematode worm</name>
    <name type="synonym">Tylenchus schachtii</name>
    <dbReference type="NCBI Taxonomy" id="97005"/>
    <lineage>
        <taxon>Eukaryota</taxon>
        <taxon>Metazoa</taxon>
        <taxon>Ecdysozoa</taxon>
        <taxon>Nematoda</taxon>
        <taxon>Chromadorea</taxon>
        <taxon>Rhabditida</taxon>
        <taxon>Tylenchina</taxon>
        <taxon>Tylenchomorpha</taxon>
        <taxon>Tylenchoidea</taxon>
        <taxon>Heteroderidae</taxon>
        <taxon>Heteroderinae</taxon>
        <taxon>Heterodera</taxon>
    </lineage>
</organism>
<keyword evidence="5 6" id="KW-0067">ATP-binding</keyword>
<dbReference type="Proteomes" id="UP001620645">
    <property type="component" value="Unassembled WGS sequence"/>
</dbReference>
<dbReference type="GO" id="GO:0005879">
    <property type="term" value="C:axonemal microtubule"/>
    <property type="evidence" value="ECO:0007669"/>
    <property type="project" value="UniProtKB-UniRule"/>
</dbReference>
<dbReference type="PANTHER" id="PTHR20931:SF0">
    <property type="entry name" value="TETRATRICOPEPTIDE REPEAT PROTEIN 30"/>
    <property type="match status" value="1"/>
</dbReference>
<evidence type="ECO:0000256" key="1">
    <source>
        <dbReference type="ARBA" id="ARBA00001946"/>
    </source>
</evidence>
<dbReference type="EMBL" id="JBICCN010000296">
    <property type="protein sequence ID" value="KAL3080325.1"/>
    <property type="molecule type" value="Genomic_DNA"/>
</dbReference>
<dbReference type="PANTHER" id="PTHR20931">
    <property type="entry name" value="TETRATRICOPEPTIDE REPEAT PROTEIN 30"/>
    <property type="match status" value="1"/>
</dbReference>
<keyword evidence="7" id="KW-0970">Cilium biogenesis/degradation</keyword>
<dbReference type="Gene3D" id="1.10.510.10">
    <property type="entry name" value="Transferase(Phosphotransferase) domain 1"/>
    <property type="match status" value="1"/>
</dbReference>
<evidence type="ECO:0000256" key="3">
    <source>
        <dbReference type="ARBA" id="ARBA00022741"/>
    </source>
</evidence>
<dbReference type="SUPFAM" id="SSF56112">
    <property type="entry name" value="Protein kinase-like (PK-like)"/>
    <property type="match status" value="1"/>
</dbReference>
<dbReference type="AlphaFoldDB" id="A0ABD2ISP8"/>
<evidence type="ECO:0000256" key="7">
    <source>
        <dbReference type="RuleBase" id="RU367070"/>
    </source>
</evidence>
<keyword evidence="2" id="KW-0677">Repeat</keyword>
<name>A0ABD2ISP8_HETSC</name>
<gene>
    <name evidence="9" type="ORF">niasHS_012430</name>
</gene>
<evidence type="ECO:0000313" key="10">
    <source>
        <dbReference type="Proteomes" id="UP001620645"/>
    </source>
</evidence>
<comment type="caution">
    <text evidence="9">The sequence shown here is derived from an EMBL/GenBank/DDBJ whole genome shotgun (WGS) entry which is preliminary data.</text>
</comment>
<dbReference type="SMART" id="SM00220">
    <property type="entry name" value="S_TKc"/>
    <property type="match status" value="1"/>
</dbReference>
<dbReference type="InterPro" id="IPR008271">
    <property type="entry name" value="Ser/Thr_kinase_AS"/>
</dbReference>
<dbReference type="FunFam" id="1.10.510.10:FF:000571">
    <property type="entry name" value="Maternal embryonic leucine zipper kinase"/>
    <property type="match status" value="1"/>
</dbReference>
<comment type="subcellular location">
    <subcellularLocation>
        <location evidence="7">Cell projection</location>
        <location evidence="7">Cilium</location>
    </subcellularLocation>
</comment>
<keyword evidence="7" id="KW-0969">Cilium</keyword>
<protein>
    <recommendedName>
        <fullName evidence="7">Tetratricopeptide repeat protein 30</fullName>
    </recommendedName>
</protein>
<dbReference type="GO" id="GO:0042073">
    <property type="term" value="P:intraciliary transport"/>
    <property type="evidence" value="ECO:0007669"/>
    <property type="project" value="UniProtKB-UniRule"/>
</dbReference>
<evidence type="ECO:0000256" key="4">
    <source>
        <dbReference type="ARBA" id="ARBA00022803"/>
    </source>
</evidence>